<accession>A0A4Q7ZS40</accession>
<dbReference type="InterPro" id="IPR011991">
    <property type="entry name" value="ArsR-like_HTH"/>
</dbReference>
<dbReference type="RefSeq" id="WP_130511820.1">
    <property type="nucleotide sequence ID" value="NZ_SHKY01000001.1"/>
</dbReference>
<keyword evidence="3" id="KW-0804">Transcription</keyword>
<evidence type="ECO:0000256" key="2">
    <source>
        <dbReference type="ARBA" id="ARBA00023125"/>
    </source>
</evidence>
<gene>
    <name evidence="5" type="ORF">EV385_5244</name>
</gene>
<dbReference type="AlphaFoldDB" id="A0A4Q7ZS40"/>
<sequence>MPDTPILTERTREFLRALASENRQQVLLLFTDGQPRSVGQIAGELGIGQSTASEQLAALRRGGIVQARREGKTVYYCADRDGIIAAMDELQAILRSCCPPT</sequence>
<dbReference type="EMBL" id="SHKY01000001">
    <property type="protein sequence ID" value="RZU53325.1"/>
    <property type="molecule type" value="Genomic_DNA"/>
</dbReference>
<dbReference type="InterPro" id="IPR051011">
    <property type="entry name" value="Metal_resp_trans_reg"/>
</dbReference>
<dbReference type="Pfam" id="PF01022">
    <property type="entry name" value="HTH_5"/>
    <property type="match status" value="1"/>
</dbReference>
<evidence type="ECO:0000256" key="1">
    <source>
        <dbReference type="ARBA" id="ARBA00023015"/>
    </source>
</evidence>
<dbReference type="PANTHER" id="PTHR43132">
    <property type="entry name" value="ARSENICAL RESISTANCE OPERON REPRESSOR ARSR-RELATED"/>
    <property type="match status" value="1"/>
</dbReference>
<dbReference type="SUPFAM" id="SSF46785">
    <property type="entry name" value="Winged helix' DNA-binding domain"/>
    <property type="match status" value="1"/>
</dbReference>
<protein>
    <submittedName>
        <fullName evidence="5">DNA-binding transcriptional ArsR family regulator</fullName>
    </submittedName>
</protein>
<dbReference type="Proteomes" id="UP000292564">
    <property type="component" value="Unassembled WGS sequence"/>
</dbReference>
<evidence type="ECO:0000259" key="4">
    <source>
        <dbReference type="PROSITE" id="PS50987"/>
    </source>
</evidence>
<dbReference type="GO" id="GO:0003677">
    <property type="term" value="F:DNA binding"/>
    <property type="evidence" value="ECO:0007669"/>
    <property type="project" value="UniProtKB-KW"/>
</dbReference>
<name>A0A4Q7ZS40_9ACTN</name>
<dbReference type="SMART" id="SM00418">
    <property type="entry name" value="HTH_ARSR"/>
    <property type="match status" value="1"/>
</dbReference>
<proteinExistence type="predicted"/>
<feature type="domain" description="HTH arsR-type" evidence="4">
    <location>
        <begin position="3"/>
        <end position="98"/>
    </location>
</feature>
<evidence type="ECO:0000313" key="6">
    <source>
        <dbReference type="Proteomes" id="UP000292564"/>
    </source>
</evidence>
<comment type="caution">
    <text evidence="5">The sequence shown here is derived from an EMBL/GenBank/DDBJ whole genome shotgun (WGS) entry which is preliminary data.</text>
</comment>
<dbReference type="InterPro" id="IPR036388">
    <property type="entry name" value="WH-like_DNA-bd_sf"/>
</dbReference>
<dbReference type="PRINTS" id="PR00778">
    <property type="entry name" value="HTHARSR"/>
</dbReference>
<evidence type="ECO:0000256" key="3">
    <source>
        <dbReference type="ARBA" id="ARBA00023163"/>
    </source>
</evidence>
<dbReference type="PANTHER" id="PTHR43132:SF2">
    <property type="entry name" value="ARSENICAL RESISTANCE OPERON REPRESSOR ARSR-RELATED"/>
    <property type="match status" value="1"/>
</dbReference>
<dbReference type="PROSITE" id="PS50987">
    <property type="entry name" value="HTH_ARSR_2"/>
    <property type="match status" value="1"/>
</dbReference>
<dbReference type="CDD" id="cd00090">
    <property type="entry name" value="HTH_ARSR"/>
    <property type="match status" value="1"/>
</dbReference>
<dbReference type="OrthoDB" id="9810923at2"/>
<reference evidence="5 6" key="1">
    <citation type="submission" date="2019-02" db="EMBL/GenBank/DDBJ databases">
        <title>Sequencing the genomes of 1000 actinobacteria strains.</title>
        <authorList>
            <person name="Klenk H.-P."/>
        </authorList>
    </citation>
    <scope>NUCLEOTIDE SEQUENCE [LARGE SCALE GENOMIC DNA]</scope>
    <source>
        <strain evidence="5 6">DSM 45162</strain>
    </source>
</reference>
<evidence type="ECO:0000313" key="5">
    <source>
        <dbReference type="EMBL" id="RZU53325.1"/>
    </source>
</evidence>
<dbReference type="InterPro" id="IPR036390">
    <property type="entry name" value="WH_DNA-bd_sf"/>
</dbReference>
<dbReference type="NCBIfam" id="NF033788">
    <property type="entry name" value="HTH_metalloreg"/>
    <property type="match status" value="1"/>
</dbReference>
<dbReference type="Gene3D" id="1.10.10.10">
    <property type="entry name" value="Winged helix-like DNA-binding domain superfamily/Winged helix DNA-binding domain"/>
    <property type="match status" value="1"/>
</dbReference>
<dbReference type="GO" id="GO:0003700">
    <property type="term" value="F:DNA-binding transcription factor activity"/>
    <property type="evidence" value="ECO:0007669"/>
    <property type="project" value="InterPro"/>
</dbReference>
<keyword evidence="6" id="KW-1185">Reference proteome</keyword>
<keyword evidence="2 5" id="KW-0238">DNA-binding</keyword>
<dbReference type="InterPro" id="IPR001845">
    <property type="entry name" value="HTH_ArsR_DNA-bd_dom"/>
</dbReference>
<keyword evidence="1" id="KW-0805">Transcription regulation</keyword>
<organism evidence="5 6">
    <name type="scientific">Krasilnikovia cinnamomea</name>
    <dbReference type="NCBI Taxonomy" id="349313"/>
    <lineage>
        <taxon>Bacteria</taxon>
        <taxon>Bacillati</taxon>
        <taxon>Actinomycetota</taxon>
        <taxon>Actinomycetes</taxon>
        <taxon>Micromonosporales</taxon>
        <taxon>Micromonosporaceae</taxon>
        <taxon>Krasilnikovia</taxon>
    </lineage>
</organism>